<reference evidence="7 8" key="1">
    <citation type="submission" date="2017-05" db="EMBL/GenBank/DDBJ databases">
        <title>Vagococcus spp. assemblies.</title>
        <authorList>
            <person name="Gulvik C.A."/>
        </authorList>
    </citation>
    <scope>NUCLEOTIDE SEQUENCE [LARGE SCALE GENOMIC DNA]</scope>
    <source>
        <strain evidence="7 8">DSM 24756</strain>
    </source>
</reference>
<dbReference type="Pfam" id="PF08540">
    <property type="entry name" value="HMG_CoA_synt_C"/>
    <property type="match status" value="2"/>
</dbReference>
<feature type="domain" description="Hydroxymethylglutaryl-coenzyme A synthase C-terminal" evidence="6">
    <location>
        <begin position="262"/>
        <end position="387"/>
    </location>
</feature>
<protein>
    <submittedName>
        <fullName evidence="7">Hydroxymethylglutaryl-CoA synthase</fullName>
    </submittedName>
</protein>
<dbReference type="InterPro" id="IPR013746">
    <property type="entry name" value="HMG_CoA_synt_C_dom"/>
</dbReference>
<feature type="domain" description="Hydroxymethylglutaryl-coenzyme A synthase C-terminal" evidence="6">
    <location>
        <begin position="178"/>
        <end position="257"/>
    </location>
</feature>
<feature type="binding site" evidence="4">
    <location>
        <position position="29"/>
    </location>
    <ligand>
        <name>(3S)-3-hydroxy-3-methylglutaryl-CoA</name>
        <dbReference type="ChEBI" id="CHEBI:43074"/>
    </ligand>
</feature>
<dbReference type="InterPro" id="IPR011554">
    <property type="entry name" value="HMG_CoA_synthase_prok"/>
</dbReference>
<dbReference type="InterPro" id="IPR016039">
    <property type="entry name" value="Thiolase-like"/>
</dbReference>
<proteinExistence type="inferred from homology"/>
<dbReference type="NCBIfam" id="TIGR01835">
    <property type="entry name" value="HMG-CoA-S_prok"/>
    <property type="match status" value="1"/>
</dbReference>
<gene>
    <name evidence="7" type="ORF">CBF30_04610</name>
</gene>
<feature type="binding site" evidence="4">
    <location>
        <position position="242"/>
    </location>
    <ligand>
        <name>(3S)-3-hydroxy-3-methylglutaryl-CoA</name>
        <dbReference type="ChEBI" id="CHEBI:43074"/>
    </ligand>
</feature>
<dbReference type="GO" id="GO:0006084">
    <property type="term" value="P:acetyl-CoA metabolic process"/>
    <property type="evidence" value="ECO:0007669"/>
    <property type="project" value="InterPro"/>
</dbReference>
<evidence type="ECO:0000313" key="7">
    <source>
        <dbReference type="EMBL" id="RSU08521.1"/>
    </source>
</evidence>
<feature type="domain" description="Hydroxymethylglutaryl-coenzyme A synthase N-terminal" evidence="5">
    <location>
        <begin position="2"/>
        <end position="164"/>
    </location>
</feature>
<feature type="active site" description="Acyl-thioester intermediate" evidence="3">
    <location>
        <position position="111"/>
    </location>
</feature>
<dbReference type="InterPro" id="IPR013528">
    <property type="entry name" value="HMG_CoA_synth_N"/>
</dbReference>
<sequence length="390" mass="44024">MTVGIDKLSFYVPKYFVDLTKLAKKRNVDPNKYTIGIGQEKMSVLPIYEDIVTMGANAARKILTKEDKETIDMVIVGTESGIDFSKASAVSIHHLLEIQPFARCFEIKEACYGATAAITMAQTYVATHPNRKVLVIASDVARYGLNTAGEPTQGAGAVALLITSEPRILAFNNDNVFHTKDIMDFWRPTYSENAMVDGHLSNQAYIDSFQTVFHKYCQTYQKNLNDFDAMCFHIPYTKMGKKALQTVLDTTDVQTQTKLLTRYESSILYSKQVGNMYTGSLYLGFISLLENSQELTDGKTVALFSYGSGAVAEMFSGQLQKGFKQQLATRQHAEMFHQRQELSVTEYEEVFMQKIEPGTDWYFDSLNIEKPNHFYLNSIVKHARSYSISE</sequence>
<dbReference type="Pfam" id="PF01154">
    <property type="entry name" value="HMG_CoA_synt_N"/>
    <property type="match status" value="1"/>
</dbReference>
<evidence type="ECO:0000313" key="8">
    <source>
        <dbReference type="Proteomes" id="UP000288669"/>
    </source>
</evidence>
<name>A0A430AK85_9ENTE</name>
<feature type="binding site" evidence="4">
    <location>
        <position position="143"/>
    </location>
    <ligand>
        <name>(3S)-3-hydroxy-3-methylglutaryl-CoA</name>
        <dbReference type="ChEBI" id="CHEBI:43074"/>
    </ligand>
</feature>
<keyword evidence="8" id="KW-1185">Reference proteome</keyword>
<evidence type="ECO:0000256" key="3">
    <source>
        <dbReference type="PIRSR" id="PIRSR611554-1"/>
    </source>
</evidence>
<evidence type="ECO:0000259" key="5">
    <source>
        <dbReference type="Pfam" id="PF01154"/>
    </source>
</evidence>
<dbReference type="PANTHER" id="PTHR43323:SF2">
    <property type="entry name" value="HYDROXYMETHYLGLUTARYL-COA SYNTHASE"/>
    <property type="match status" value="1"/>
</dbReference>
<feature type="active site" description="Proton donor/acceptor" evidence="3">
    <location>
        <position position="233"/>
    </location>
</feature>
<comment type="similarity">
    <text evidence="1">Belongs to the thiolase-like superfamily. HMG-CoA synthase family.</text>
</comment>
<accession>A0A430AK85</accession>
<dbReference type="SUPFAM" id="SSF53901">
    <property type="entry name" value="Thiolase-like"/>
    <property type="match status" value="2"/>
</dbReference>
<feature type="active site" description="Proton donor/acceptor" evidence="3">
    <location>
        <position position="79"/>
    </location>
</feature>
<organism evidence="7 8">
    <name type="scientific">Vagococcus entomophilus</name>
    <dbReference type="NCBI Taxonomy" id="1160095"/>
    <lineage>
        <taxon>Bacteria</taxon>
        <taxon>Bacillati</taxon>
        <taxon>Bacillota</taxon>
        <taxon>Bacilli</taxon>
        <taxon>Lactobacillales</taxon>
        <taxon>Enterococcaceae</taxon>
        <taxon>Vagococcus</taxon>
    </lineage>
</organism>
<dbReference type="CDD" id="cd00827">
    <property type="entry name" value="init_cond_enzymes"/>
    <property type="match status" value="1"/>
</dbReference>
<dbReference type="Gene3D" id="3.40.47.10">
    <property type="match status" value="2"/>
</dbReference>
<dbReference type="EMBL" id="NGJZ01000001">
    <property type="protein sequence ID" value="RSU08521.1"/>
    <property type="molecule type" value="Genomic_DNA"/>
</dbReference>
<dbReference type="GO" id="GO:0004421">
    <property type="term" value="F:hydroxymethylglutaryl-CoA synthase activity"/>
    <property type="evidence" value="ECO:0007669"/>
    <property type="project" value="InterPro"/>
</dbReference>
<evidence type="ECO:0000256" key="1">
    <source>
        <dbReference type="ARBA" id="ARBA00007061"/>
    </source>
</evidence>
<keyword evidence="2" id="KW-0808">Transferase</keyword>
<feature type="binding site" evidence="4">
    <location>
        <position position="275"/>
    </location>
    <ligand>
        <name>(3S)-3-hydroxy-3-methylglutaryl-CoA</name>
        <dbReference type="ChEBI" id="CHEBI:43074"/>
    </ligand>
</feature>
<dbReference type="RefSeq" id="WP_126823196.1">
    <property type="nucleotide sequence ID" value="NZ_JBHLWU010000001.1"/>
</dbReference>
<dbReference type="PANTHER" id="PTHR43323">
    <property type="entry name" value="3-HYDROXY-3-METHYLGLUTARYL COENZYME A SYNTHASE"/>
    <property type="match status" value="1"/>
</dbReference>
<dbReference type="Proteomes" id="UP000288669">
    <property type="component" value="Unassembled WGS sequence"/>
</dbReference>
<evidence type="ECO:0000256" key="2">
    <source>
        <dbReference type="ARBA" id="ARBA00022679"/>
    </source>
</evidence>
<dbReference type="OrthoDB" id="9769523at2"/>
<evidence type="ECO:0000259" key="6">
    <source>
        <dbReference type="Pfam" id="PF08540"/>
    </source>
</evidence>
<comment type="caution">
    <text evidence="7">The sequence shown here is derived from an EMBL/GenBank/DDBJ whole genome shotgun (WGS) entry which is preliminary data.</text>
</comment>
<evidence type="ECO:0000256" key="4">
    <source>
        <dbReference type="PIRSR" id="PIRSR611554-2"/>
    </source>
</evidence>
<dbReference type="AlphaFoldDB" id="A0A430AK85"/>